<protein>
    <submittedName>
        <fullName evidence="2">Uncharacterized protein</fullName>
    </submittedName>
</protein>
<dbReference type="OMA" id="EFRINIS"/>
<dbReference type="GO" id="GO:0003700">
    <property type="term" value="F:DNA-binding transcription factor activity"/>
    <property type="evidence" value="ECO:0007669"/>
    <property type="project" value="InterPro"/>
</dbReference>
<name>H2YM93_CIOSA</name>
<dbReference type="PANTHER" id="PTHR47456">
    <property type="entry name" value="PHD-TYPE DOMAIN-CONTAINING PROTEIN"/>
    <property type="match status" value="1"/>
</dbReference>
<reference evidence="2" key="3">
    <citation type="submission" date="2025-09" db="UniProtKB">
        <authorList>
            <consortium name="Ensembl"/>
        </authorList>
    </citation>
    <scope>IDENTIFICATION</scope>
</reference>
<evidence type="ECO:0000313" key="2">
    <source>
        <dbReference type="Ensembl" id="ENSCSAVP00000006445.1"/>
    </source>
</evidence>
<accession>H2YM93</accession>
<dbReference type="Proteomes" id="UP000007875">
    <property type="component" value="Unassembled WGS sequence"/>
</dbReference>
<dbReference type="Pfam" id="PF15299">
    <property type="entry name" value="ALS2CR8"/>
    <property type="match status" value="1"/>
</dbReference>
<keyword evidence="3" id="KW-1185">Reference proteome</keyword>
<reference evidence="3" key="1">
    <citation type="submission" date="2003-08" db="EMBL/GenBank/DDBJ databases">
        <authorList>
            <person name="Birren B."/>
            <person name="Nusbaum C."/>
            <person name="Abebe A."/>
            <person name="Abouelleil A."/>
            <person name="Adekoya E."/>
            <person name="Ait-zahra M."/>
            <person name="Allen N."/>
            <person name="Allen T."/>
            <person name="An P."/>
            <person name="Anderson M."/>
            <person name="Anderson S."/>
            <person name="Arachchi H."/>
            <person name="Armbruster J."/>
            <person name="Bachantsang P."/>
            <person name="Baldwin J."/>
            <person name="Barry A."/>
            <person name="Bayul T."/>
            <person name="Blitshsteyn B."/>
            <person name="Bloom T."/>
            <person name="Blye J."/>
            <person name="Boguslavskiy L."/>
            <person name="Borowsky M."/>
            <person name="Boukhgalter B."/>
            <person name="Brunache A."/>
            <person name="Butler J."/>
            <person name="Calixte N."/>
            <person name="Calvo S."/>
            <person name="Camarata J."/>
            <person name="Campo K."/>
            <person name="Chang J."/>
            <person name="Cheshatsang Y."/>
            <person name="Citroen M."/>
            <person name="Collymore A."/>
            <person name="Considine T."/>
            <person name="Cook A."/>
            <person name="Cooke P."/>
            <person name="Corum B."/>
            <person name="Cuomo C."/>
            <person name="David R."/>
            <person name="Dawoe T."/>
            <person name="Degray S."/>
            <person name="Dodge S."/>
            <person name="Dooley K."/>
            <person name="Dorje P."/>
            <person name="Dorjee K."/>
            <person name="Dorris L."/>
            <person name="Duffey N."/>
            <person name="Dupes A."/>
            <person name="Elkins T."/>
            <person name="Engels R."/>
            <person name="Erickson J."/>
            <person name="Farina A."/>
            <person name="Faro S."/>
            <person name="Ferreira P."/>
            <person name="Fischer H."/>
            <person name="Fitzgerald M."/>
            <person name="Foley K."/>
            <person name="Gage D."/>
            <person name="Galagan J."/>
            <person name="Gearin G."/>
            <person name="Gnerre S."/>
            <person name="Gnirke A."/>
            <person name="Goyette A."/>
            <person name="Graham J."/>
            <person name="Grandbois E."/>
            <person name="Gyaltsen K."/>
            <person name="Hafez N."/>
            <person name="Hagopian D."/>
            <person name="Hagos B."/>
            <person name="Hall J."/>
            <person name="Hatcher B."/>
            <person name="Heller A."/>
            <person name="Higgins H."/>
            <person name="Honan T."/>
            <person name="Horn A."/>
            <person name="Houde N."/>
            <person name="Hughes L."/>
            <person name="Hulme W."/>
            <person name="Husby E."/>
            <person name="Iliev I."/>
            <person name="Jaffe D."/>
            <person name="Jones C."/>
            <person name="Kamal M."/>
            <person name="Kamat A."/>
            <person name="Kamvysselis M."/>
            <person name="Karlsson E."/>
            <person name="Kells C."/>
            <person name="Kieu A."/>
            <person name="Kisner P."/>
            <person name="Kodira C."/>
            <person name="Kulbokas E."/>
            <person name="Labutti K."/>
            <person name="Lama D."/>
            <person name="Landers T."/>
            <person name="Leger J."/>
            <person name="Levine S."/>
            <person name="Lewis D."/>
            <person name="Lewis T."/>
            <person name="Lindblad-toh K."/>
            <person name="Liu X."/>
            <person name="Lokyitsang T."/>
            <person name="Lokyitsang Y."/>
            <person name="Lucien O."/>
            <person name="Lui A."/>
            <person name="Ma L.J."/>
            <person name="Mabbitt R."/>
            <person name="Macdonald J."/>
            <person name="Maclean C."/>
            <person name="Major J."/>
            <person name="Manning J."/>
            <person name="Marabella R."/>
            <person name="Maru K."/>
            <person name="Matthews C."/>
            <person name="Mauceli E."/>
            <person name="Mccarthy M."/>
            <person name="Mcdonough S."/>
            <person name="Mcghee T."/>
            <person name="Meldrim J."/>
            <person name="Meneus L."/>
            <person name="Mesirov J."/>
            <person name="Mihalev A."/>
            <person name="Mihova T."/>
            <person name="Mikkelsen T."/>
            <person name="Mlenga V."/>
            <person name="Moru K."/>
            <person name="Mozes J."/>
            <person name="Mulrain L."/>
            <person name="Munson G."/>
            <person name="Naylor J."/>
            <person name="Newes C."/>
            <person name="Nguyen C."/>
            <person name="Nguyen N."/>
            <person name="Nguyen T."/>
            <person name="Nicol R."/>
            <person name="Nielsen C."/>
            <person name="Nizzari M."/>
            <person name="Norbu C."/>
            <person name="Norbu N."/>
            <person name="O'donnell P."/>
            <person name="Okoawo O."/>
            <person name="O'leary S."/>
            <person name="Omotosho B."/>
            <person name="O'neill K."/>
            <person name="Osman S."/>
            <person name="Parker S."/>
            <person name="Perrin D."/>
            <person name="Phunkhang P."/>
            <person name="Piqani B."/>
            <person name="Purcell S."/>
            <person name="Rachupka T."/>
            <person name="Ramasamy U."/>
            <person name="Rameau R."/>
            <person name="Ray V."/>
            <person name="Raymond C."/>
            <person name="Retta R."/>
            <person name="Richardson S."/>
            <person name="Rise C."/>
            <person name="Rodriguez J."/>
            <person name="Rogers J."/>
            <person name="Rogov P."/>
            <person name="Rutman M."/>
            <person name="Schupbach R."/>
            <person name="Seaman C."/>
            <person name="Settipalli S."/>
            <person name="Sharpe T."/>
            <person name="Sheridan J."/>
            <person name="Sherpa N."/>
            <person name="Shi J."/>
            <person name="Smirnov S."/>
            <person name="Smith C."/>
            <person name="Sougnez C."/>
            <person name="Spencer B."/>
            <person name="Stalker J."/>
            <person name="Stange-thomann N."/>
            <person name="Stavropoulos S."/>
            <person name="Stetson K."/>
            <person name="Stone C."/>
            <person name="Stone S."/>
            <person name="Stubbs M."/>
            <person name="Talamas J."/>
            <person name="Tchuinga P."/>
            <person name="Tenzing P."/>
            <person name="Tesfaye S."/>
            <person name="Theodore J."/>
            <person name="Thoulutsang Y."/>
            <person name="Topham K."/>
            <person name="Towey S."/>
            <person name="Tsamla T."/>
            <person name="Tsomo N."/>
            <person name="Vallee D."/>
            <person name="Vassiliev H."/>
            <person name="Venkataraman V."/>
            <person name="Vinson J."/>
            <person name="Vo A."/>
            <person name="Wade C."/>
            <person name="Wang S."/>
            <person name="Wangchuk T."/>
            <person name="Wangdi T."/>
            <person name="Whittaker C."/>
            <person name="Wilkinson J."/>
            <person name="Wu Y."/>
            <person name="Wyman D."/>
            <person name="Yadav S."/>
            <person name="Yang S."/>
            <person name="Yang X."/>
            <person name="Yeager S."/>
            <person name="Yee E."/>
            <person name="Young G."/>
            <person name="Zainoun J."/>
            <person name="Zembeck L."/>
            <person name="Zimmer A."/>
            <person name="Zody M."/>
            <person name="Lander E."/>
        </authorList>
    </citation>
    <scope>NUCLEOTIDE SEQUENCE [LARGE SCALE GENOMIC DNA]</scope>
</reference>
<sequence length="311" mass="36241">MEIHILDDTEEPIDYGFTQQIAPNSGFCESLAAANEIIRNYQEKTLTKFSICKSCKNFGQKDWQSGRHLISFESDRGNVRIPFDGIPFMVIGTKVLQCQHGKDSHKRSKERYREIKESGNYPPNKKPRVLTNPTKKMDCPAAIHLREVVTFPQFPVKKDTARYRRKISCDIRALLKNDPSQIQMDRRIYIVLPFINEHRFHLIGQCNPNLKQIMDPDIVEKIYEQVSLHGVDNADEMTQILKRFVAEIFAGKKLPPVSSKKYYPSKRDVKEEMTKALATFRESKYICSSMNQQVVQWVEKQPENFVYFHPH</sequence>
<dbReference type="GeneTree" id="ENSGT00390000013916"/>
<feature type="region of interest" description="Disordered" evidence="1">
    <location>
        <begin position="102"/>
        <end position="133"/>
    </location>
</feature>
<organism evidence="2 3">
    <name type="scientific">Ciona savignyi</name>
    <name type="common">Pacific transparent sea squirt</name>
    <dbReference type="NCBI Taxonomy" id="51511"/>
    <lineage>
        <taxon>Eukaryota</taxon>
        <taxon>Metazoa</taxon>
        <taxon>Chordata</taxon>
        <taxon>Tunicata</taxon>
        <taxon>Ascidiacea</taxon>
        <taxon>Phlebobranchia</taxon>
        <taxon>Cionidae</taxon>
        <taxon>Ciona</taxon>
    </lineage>
</organism>
<dbReference type="AlphaFoldDB" id="H2YM93"/>
<dbReference type="PANTHER" id="PTHR47456:SF1">
    <property type="entry name" value="PHD-TYPE DOMAIN-CONTAINING PROTEIN"/>
    <property type="match status" value="1"/>
</dbReference>
<dbReference type="HOGENOM" id="CLU_895846_0_0_1"/>
<reference evidence="2" key="2">
    <citation type="submission" date="2025-08" db="UniProtKB">
        <authorList>
            <consortium name="Ensembl"/>
        </authorList>
    </citation>
    <scope>IDENTIFICATION</scope>
</reference>
<dbReference type="Ensembl" id="ENSCSAVT00000006526.1">
    <property type="protein sequence ID" value="ENSCSAVP00000006445.1"/>
    <property type="gene ID" value="ENSCSAVG00000003858.1"/>
</dbReference>
<evidence type="ECO:0000313" key="3">
    <source>
        <dbReference type="Proteomes" id="UP000007875"/>
    </source>
</evidence>
<dbReference type="InterPro" id="IPR029309">
    <property type="entry name" value="CaRF"/>
</dbReference>
<evidence type="ECO:0000256" key="1">
    <source>
        <dbReference type="SAM" id="MobiDB-lite"/>
    </source>
</evidence>
<proteinExistence type="predicted"/>
<dbReference type="STRING" id="51511.ENSCSAVP00000006445"/>
<dbReference type="InParanoid" id="H2YM93"/>